<dbReference type="Gene3D" id="1.25.40.390">
    <property type="match status" value="2"/>
</dbReference>
<dbReference type="RefSeq" id="WP_135470503.1">
    <property type="nucleotide sequence ID" value="NZ_CASCNC010000010.1"/>
</dbReference>
<evidence type="ECO:0000256" key="1">
    <source>
        <dbReference type="ARBA" id="ARBA00004442"/>
    </source>
</evidence>
<evidence type="ECO:0000256" key="4">
    <source>
        <dbReference type="ARBA" id="ARBA00023136"/>
    </source>
</evidence>
<organism evidence="9 10">
    <name type="scientific">Duncaniella freteri</name>
    <dbReference type="NCBI Taxonomy" id="2530391"/>
    <lineage>
        <taxon>Bacteria</taxon>
        <taxon>Pseudomonadati</taxon>
        <taxon>Bacteroidota</taxon>
        <taxon>Bacteroidia</taxon>
        <taxon>Bacteroidales</taxon>
        <taxon>Muribaculaceae</taxon>
        <taxon>Duncaniella</taxon>
    </lineage>
</organism>
<dbReference type="PROSITE" id="PS51257">
    <property type="entry name" value="PROKAR_LIPOPROTEIN"/>
    <property type="match status" value="1"/>
</dbReference>
<dbReference type="AlphaFoldDB" id="A0A4Z0V617"/>
<dbReference type="Pfam" id="PF07980">
    <property type="entry name" value="SusD_RagB"/>
    <property type="match status" value="1"/>
</dbReference>
<dbReference type="InterPro" id="IPR033985">
    <property type="entry name" value="SusD-like_N"/>
</dbReference>
<feature type="signal peptide" evidence="6">
    <location>
        <begin position="1"/>
        <end position="20"/>
    </location>
</feature>
<evidence type="ECO:0000313" key="9">
    <source>
        <dbReference type="EMBL" id="TGG39724.1"/>
    </source>
</evidence>
<dbReference type="InterPro" id="IPR012944">
    <property type="entry name" value="SusD_RagB_dom"/>
</dbReference>
<dbReference type="InterPro" id="IPR011990">
    <property type="entry name" value="TPR-like_helical_dom_sf"/>
</dbReference>
<dbReference type="SUPFAM" id="SSF48452">
    <property type="entry name" value="TPR-like"/>
    <property type="match status" value="1"/>
</dbReference>
<protein>
    <submittedName>
        <fullName evidence="9">RagB/SusD family nutrient uptake outer membrane protein</fullName>
    </submittedName>
</protein>
<comment type="subcellular location">
    <subcellularLocation>
        <location evidence="1">Cell outer membrane</location>
    </subcellularLocation>
</comment>
<keyword evidence="3 6" id="KW-0732">Signal</keyword>
<feature type="domain" description="RagB/SusD" evidence="7">
    <location>
        <begin position="330"/>
        <end position="466"/>
    </location>
</feature>
<keyword evidence="10" id="KW-1185">Reference proteome</keyword>
<proteinExistence type="inferred from homology"/>
<accession>A0A4Z0V617</accession>
<evidence type="ECO:0000259" key="7">
    <source>
        <dbReference type="Pfam" id="PF07980"/>
    </source>
</evidence>
<comment type="similarity">
    <text evidence="2">Belongs to the SusD family.</text>
</comment>
<feature type="domain" description="SusD-like N-terminal" evidence="8">
    <location>
        <begin position="102"/>
        <end position="227"/>
    </location>
</feature>
<keyword evidence="4" id="KW-0472">Membrane</keyword>
<dbReference type="Pfam" id="PF14322">
    <property type="entry name" value="SusD-like_3"/>
    <property type="match status" value="1"/>
</dbReference>
<dbReference type="GeneID" id="82148748"/>
<evidence type="ECO:0000259" key="8">
    <source>
        <dbReference type="Pfam" id="PF14322"/>
    </source>
</evidence>
<reference evidence="9 10" key="1">
    <citation type="submission" date="2019-02" db="EMBL/GenBank/DDBJ databases">
        <title>Isolation and identification of novel species under the genus Muribaculum.</title>
        <authorList>
            <person name="Miyake S."/>
            <person name="Ding Y."/>
            <person name="Low A."/>
            <person name="Soh M."/>
            <person name="Seedorf H."/>
        </authorList>
    </citation>
    <scope>NUCLEOTIDE SEQUENCE [LARGE SCALE GENOMIC DNA]</scope>
    <source>
        <strain evidence="9 10">TLL-A3</strain>
    </source>
</reference>
<dbReference type="EMBL" id="SJSA01000001">
    <property type="protein sequence ID" value="TGG39724.1"/>
    <property type="molecule type" value="Genomic_DNA"/>
</dbReference>
<evidence type="ECO:0000256" key="6">
    <source>
        <dbReference type="SAM" id="SignalP"/>
    </source>
</evidence>
<evidence type="ECO:0000256" key="3">
    <source>
        <dbReference type="ARBA" id="ARBA00022729"/>
    </source>
</evidence>
<sequence length="472" mass="53750">MKIFRILVVAMVTFAMTACSDYLDIKPYGKVVPTTPEEFSALLNSHLDAIDRGTCDYLVPRFSHVSELDAEFSDNFETGLTASTGRPGAFDLLPYVGSKISNNGTEWYYRDHYEVIRNCNIVLHEMEERDTEEANKILALAYAMRGVAYYQLMRYFCEVPEAGNTDNQLGVPVVTEFDMEASPARSSLSATIAQIENDLKMALSLHMTDEVYRFTDDVNTGYLCRLYFWSQQWDKALSLAQELLRRHPLLSGEDYVEMMTTIGPLAGNQLIKAHRASSGNDQEVEGTLTSLASRPVSVRLLNYYRGNESVADVRYNLCFNEKRLAKNKIFCGMRAAEFALIEAECYYHLNRSDEALKSINRLRSNRISDYVDIEMNDIPDVPGSEIITTDVTGKALTPLLGLILGERRKELFLEGDRFFELKRNGSPEFVSYLDGFKYVTRSYMYTFPIPVREFDITDNLIQNPGYTEIVDR</sequence>
<gene>
    <name evidence="9" type="ORF">EZ315_03020</name>
</gene>
<dbReference type="Proteomes" id="UP000297635">
    <property type="component" value="Unassembled WGS sequence"/>
</dbReference>
<evidence type="ECO:0000256" key="5">
    <source>
        <dbReference type="ARBA" id="ARBA00023237"/>
    </source>
</evidence>
<comment type="caution">
    <text evidence="9">The sequence shown here is derived from an EMBL/GenBank/DDBJ whole genome shotgun (WGS) entry which is preliminary data.</text>
</comment>
<keyword evidence="5" id="KW-0998">Cell outer membrane</keyword>
<feature type="chain" id="PRO_5021259660" evidence="6">
    <location>
        <begin position="21"/>
        <end position="472"/>
    </location>
</feature>
<evidence type="ECO:0000313" key="10">
    <source>
        <dbReference type="Proteomes" id="UP000297635"/>
    </source>
</evidence>
<evidence type="ECO:0000256" key="2">
    <source>
        <dbReference type="ARBA" id="ARBA00006275"/>
    </source>
</evidence>
<dbReference type="GO" id="GO:0009279">
    <property type="term" value="C:cell outer membrane"/>
    <property type="evidence" value="ECO:0007669"/>
    <property type="project" value="UniProtKB-SubCell"/>
</dbReference>
<name>A0A4Z0V617_9BACT</name>